<comment type="caution">
    <text evidence="2">The sequence shown here is derived from an EMBL/GenBank/DDBJ whole genome shotgun (WGS) entry which is preliminary data.</text>
</comment>
<dbReference type="Proteomes" id="UP000215405">
    <property type="component" value="Unassembled WGS sequence"/>
</dbReference>
<reference evidence="3" key="1">
    <citation type="journal article" date="2017" name="Int. J. Syst. Evol. Microbiol.">
        <title>Notoacmeibacter marinus gen. nov., sp. nov., isolated from the gut of a limpet and proposal of Notoacmeibacteraceae fam. nov. in the order Rhizobiales of the class Alphaproteobacteria.</title>
        <authorList>
            <person name="Huang Z."/>
            <person name="Guo F."/>
            <person name="Lai Q."/>
        </authorList>
    </citation>
    <scope>NUCLEOTIDE SEQUENCE [LARGE SCALE GENOMIC DNA]</scope>
    <source>
        <strain evidence="3">XMTR2A4</strain>
    </source>
</reference>
<evidence type="ECO:0000256" key="1">
    <source>
        <dbReference type="SAM" id="MobiDB-lite"/>
    </source>
</evidence>
<evidence type="ECO:0000313" key="2">
    <source>
        <dbReference type="EMBL" id="OXS99095.1"/>
    </source>
</evidence>
<protein>
    <submittedName>
        <fullName evidence="2">Uncharacterized protein</fullName>
    </submittedName>
</protein>
<keyword evidence="3" id="KW-1185">Reference proteome</keyword>
<gene>
    <name evidence="2" type="ORF">B7H23_12890</name>
</gene>
<organism evidence="2 3">
    <name type="scientific">Notoacmeibacter marinus</name>
    <dbReference type="NCBI Taxonomy" id="1876515"/>
    <lineage>
        <taxon>Bacteria</taxon>
        <taxon>Pseudomonadati</taxon>
        <taxon>Pseudomonadota</taxon>
        <taxon>Alphaproteobacteria</taxon>
        <taxon>Hyphomicrobiales</taxon>
        <taxon>Notoacmeibacteraceae</taxon>
        <taxon>Notoacmeibacter</taxon>
    </lineage>
</organism>
<name>A0A231UUZ8_9HYPH</name>
<proteinExistence type="predicted"/>
<evidence type="ECO:0000313" key="3">
    <source>
        <dbReference type="Proteomes" id="UP000215405"/>
    </source>
</evidence>
<accession>A0A231UUZ8</accession>
<dbReference type="AlphaFoldDB" id="A0A231UUZ8"/>
<sequence length="66" mass="7677">MKTVKKTYHPTALQAVRVEEIMFNKEKQRKSFFQAIGLMRKVKRNSTMKSHSEPFSRTGFAACPEN</sequence>
<dbReference type="EMBL" id="NBYO01000003">
    <property type="protein sequence ID" value="OXS99095.1"/>
    <property type="molecule type" value="Genomic_DNA"/>
</dbReference>
<feature type="region of interest" description="Disordered" evidence="1">
    <location>
        <begin position="44"/>
        <end position="66"/>
    </location>
</feature>